<dbReference type="AlphaFoldDB" id="A0A832EAJ1"/>
<organism evidence="1">
    <name type="scientific">Desulfacinum infernum</name>
    <dbReference type="NCBI Taxonomy" id="35837"/>
    <lineage>
        <taxon>Bacteria</taxon>
        <taxon>Pseudomonadati</taxon>
        <taxon>Thermodesulfobacteriota</taxon>
        <taxon>Syntrophobacteria</taxon>
        <taxon>Syntrophobacterales</taxon>
        <taxon>Syntrophobacteraceae</taxon>
        <taxon>Desulfacinum</taxon>
    </lineage>
</organism>
<accession>A0A832EAJ1</accession>
<comment type="caution">
    <text evidence="1">The sequence shown here is derived from an EMBL/GenBank/DDBJ whole genome shotgun (WGS) entry which is preliminary data.</text>
</comment>
<name>A0A832EAJ1_9BACT</name>
<proteinExistence type="predicted"/>
<gene>
    <name evidence="1" type="ORF">ENS06_08305</name>
</gene>
<evidence type="ECO:0000313" key="1">
    <source>
        <dbReference type="EMBL" id="HFK97312.1"/>
    </source>
</evidence>
<dbReference type="EMBL" id="DSTK01000024">
    <property type="protein sequence ID" value="HFK97312.1"/>
    <property type="molecule type" value="Genomic_DNA"/>
</dbReference>
<sequence>MKIAERFHPWLFLWLPWLAVLLLAAVGVQFLPPPSLEPPPRWVTRDLPGDLAFLAKAVPNARVLAQGHGEAFLGPAREKDVVEEVPESFDEAIRQGVTVRLSGVVIGSRVRSGVINGVPYAEGDEVPEAGRVEKVQNRGVTIVGENGQKVFIGVGKRVDI</sequence>
<protein>
    <submittedName>
        <fullName evidence="1">Uncharacterized protein</fullName>
    </submittedName>
</protein>
<reference evidence="1" key="1">
    <citation type="journal article" date="2020" name="mSystems">
        <title>Genome- and Community-Level Interaction Insights into Carbon Utilization and Element Cycling Functions of Hydrothermarchaeota in Hydrothermal Sediment.</title>
        <authorList>
            <person name="Zhou Z."/>
            <person name="Liu Y."/>
            <person name="Xu W."/>
            <person name="Pan J."/>
            <person name="Luo Z.H."/>
            <person name="Li M."/>
        </authorList>
    </citation>
    <scope>NUCLEOTIDE SEQUENCE [LARGE SCALE GENOMIC DNA]</scope>
    <source>
        <strain evidence="1">SpSt-456</strain>
    </source>
</reference>